<dbReference type="Proteomes" id="UP000324632">
    <property type="component" value="Chromosome 14"/>
</dbReference>
<evidence type="ECO:0000256" key="6">
    <source>
        <dbReference type="PROSITE-ProRule" id="PRU00557"/>
    </source>
</evidence>
<dbReference type="SMART" id="SM00638">
    <property type="entry name" value="LPD_N"/>
    <property type="match status" value="1"/>
</dbReference>
<dbReference type="InterPro" id="IPR011030">
    <property type="entry name" value="Lipovitellin_superhlx_dom"/>
</dbReference>
<dbReference type="PANTHER" id="PTHR23345">
    <property type="entry name" value="VITELLOGENIN-RELATED"/>
    <property type="match status" value="1"/>
</dbReference>
<evidence type="ECO:0000259" key="8">
    <source>
        <dbReference type="PROSITE" id="PS51211"/>
    </source>
</evidence>
<dbReference type="SMART" id="SM01170">
    <property type="entry name" value="DUF1944"/>
    <property type="match status" value="1"/>
</dbReference>
<dbReference type="Gene3D" id="2.30.230.10">
    <property type="entry name" value="Lipovitellin, beta-sheet shell regions, chain A"/>
    <property type="match status" value="1"/>
</dbReference>
<dbReference type="Pfam" id="PF09172">
    <property type="entry name" value="Vit_open_b-sht"/>
    <property type="match status" value="1"/>
</dbReference>
<dbReference type="SUPFAM" id="SSF48431">
    <property type="entry name" value="Lipovitellin-phosvitin complex, superhelical domain"/>
    <property type="match status" value="1"/>
</dbReference>
<dbReference type="AlphaFoldDB" id="A0A5A9NVG4"/>
<dbReference type="InterPro" id="IPR015258">
    <property type="entry name" value="Vitellinogen_b-sht_shell"/>
</dbReference>
<organism evidence="9 10">
    <name type="scientific">Triplophysa tibetana</name>
    <dbReference type="NCBI Taxonomy" id="1572043"/>
    <lineage>
        <taxon>Eukaryota</taxon>
        <taxon>Metazoa</taxon>
        <taxon>Chordata</taxon>
        <taxon>Craniata</taxon>
        <taxon>Vertebrata</taxon>
        <taxon>Euteleostomi</taxon>
        <taxon>Actinopterygii</taxon>
        <taxon>Neopterygii</taxon>
        <taxon>Teleostei</taxon>
        <taxon>Ostariophysi</taxon>
        <taxon>Cypriniformes</taxon>
        <taxon>Nemacheilidae</taxon>
        <taxon>Triplophysa</taxon>
    </lineage>
</organism>
<keyword evidence="2 7" id="KW-0732">Signal</keyword>
<dbReference type="SUPFAM" id="SSF56968">
    <property type="entry name" value="Lipovitellin-phosvitin complex, beta-sheet shell regions"/>
    <property type="match status" value="3"/>
</dbReference>
<dbReference type="Pfam" id="PF01347">
    <property type="entry name" value="Vitellogenin_N"/>
    <property type="match status" value="1"/>
</dbReference>
<feature type="signal peptide" evidence="7">
    <location>
        <begin position="1"/>
        <end position="15"/>
    </location>
</feature>
<sequence length="1101" mass="121340">MRAAIMALTIALVGSQTYVYKYETLLLTGLHQEGLAKAGIKINTKVFISAVSENTYLYKFFEYSGIWPTDAFSPTKLTSALGTQLQIPIKFEYNNGAVGGIFAPSEVPTTIINLHRGILNILQLNLKNTENIYEIEEAGVQGICKTQYLIRENEKTNNIDVTKSIDLIHCHERIVKDVGLTYMENCIDCQEEVRSLSGVATYNYILNQTPGGVQITEARVQEIHQFPHLSDIGDATQMEIRQTLSFLDSIATPINPISAEYLARGSLQYEFSTETLWSNIQPVRISNPQAQIVDSLNHLATTKLEEVRGDVPLKFIRLIQFMRFGSLDDFEGIWSQFKSRPNFRKWILDALPSVGSFVALKFIKKTFFAGDLSILEFTRVLLPMVHTVTADLDTGLVLSQKVQQIPGVRNIAMLGYGTMIARYCAEAAVCPVELLKPIHDIAAEVTAKADVSAMTLILKVLGNAGQPASIKPIVKILSTTAFPLNIQVNAILALKAIAKKEHKQVQEVVLPIFLNKDLHPEVRMVSWITLFETKPSIGLVTTLARTLQEETNLQVASLAYSHIKALAKSASPDLAKVAMACNIAIKMLSPNLDKLSYQYSEAFLLDGYQNPLMIGAAGSAFIINDAATILPRAVVAKVRAYLAGAAADVIEVGVRIDGVQEALLKSQFLNEDWRVKMKQVLNALKGFKSLPNKQPLGSIYVKVFGQEIAFLDVDQAVVDQATKFASKGYLSELAVGALKALQNGIALQYAKPFLIAEVRRIFPSAAGVPLELGLYTAAVVAANLKANGPAVEGLEFEVQLGPRAAKMLLKEINAITETPKVRRSILQKLREILENGQRKINSTRFFNYKTFPYPKSSSRSSSSSSRSINSHLSKGRFLGGSVPPLFAFIAQVVRVDHKLLGYQLAAYLDKPTSRVQIIVASIAEKDNWKMIVDAGLLSKRKAAAKIAWGAQGQHYSATIRVETGHSDSNPLAHLIVKYGKMPSLIINYAKRPFFDVGNIQIVKKGQGISLHAPDYGLQEVFYATGQCRADGEIKQDYRTPTGYLTKSPMSFAHSWVLTAESCLATRRSSLNHPEILNSKYDKEDLKETEVHVACHCTEGCV</sequence>
<evidence type="ECO:0000256" key="7">
    <source>
        <dbReference type="SAM" id="SignalP"/>
    </source>
</evidence>
<name>A0A5A9NVG4_9TELE</name>
<dbReference type="Gene3D" id="2.20.50.20">
    <property type="entry name" value="Lipovitellin. Chain A, domain 3"/>
    <property type="match status" value="2"/>
</dbReference>
<dbReference type="InterPro" id="IPR015817">
    <property type="entry name" value="Vitellinogen_open_b-sht_sub1"/>
</dbReference>
<feature type="disulfide bond" evidence="6">
    <location>
        <begin position="144"/>
        <end position="170"/>
    </location>
</feature>
<evidence type="ECO:0000256" key="4">
    <source>
        <dbReference type="ARBA" id="ARBA00023157"/>
    </source>
</evidence>
<evidence type="ECO:0000256" key="2">
    <source>
        <dbReference type="ARBA" id="ARBA00022729"/>
    </source>
</evidence>
<dbReference type="InterPro" id="IPR015816">
    <property type="entry name" value="Vitellinogen_b-sht_N"/>
</dbReference>
<dbReference type="PANTHER" id="PTHR23345:SF9">
    <property type="entry name" value="VITELLOGENIN-RELATED"/>
    <property type="match status" value="1"/>
</dbReference>
<feature type="chain" id="PRO_5022744434" evidence="7">
    <location>
        <begin position="16"/>
        <end position="1101"/>
    </location>
</feature>
<dbReference type="Pfam" id="PF09175">
    <property type="entry name" value="Vit_b-sht_shell"/>
    <property type="match status" value="1"/>
</dbReference>
<comment type="caution">
    <text evidence="9">The sequence shown here is derived from an EMBL/GenBank/DDBJ whole genome shotgun (WGS) entry which is preliminary data.</text>
</comment>
<dbReference type="InterPro" id="IPR050733">
    <property type="entry name" value="Vitellogenin/Apolipophorin"/>
</dbReference>
<dbReference type="InterPro" id="IPR015819">
    <property type="entry name" value="Lipid_transp_b-sht_shell"/>
</dbReference>
<dbReference type="Gene3D" id="2.20.80.10">
    <property type="entry name" value="Lipovitellin-phosvitin complex, chain A, domain 4"/>
    <property type="match status" value="1"/>
</dbReference>
<dbReference type="SMART" id="SM01169">
    <property type="entry name" value="DUF1943"/>
    <property type="match status" value="1"/>
</dbReference>
<keyword evidence="3" id="KW-0758">Storage protein</keyword>
<dbReference type="Gene3D" id="1.25.10.20">
    <property type="entry name" value="Vitellinogen, superhelical"/>
    <property type="match status" value="1"/>
</dbReference>
<keyword evidence="5" id="KW-0325">Glycoprotein</keyword>
<dbReference type="PROSITE" id="PS51211">
    <property type="entry name" value="VITELLOGENIN"/>
    <property type="match status" value="1"/>
</dbReference>
<dbReference type="EMBL" id="SOYY01000014">
    <property type="protein sequence ID" value="KAA0712317.1"/>
    <property type="molecule type" value="Genomic_DNA"/>
</dbReference>
<proteinExistence type="predicted"/>
<comment type="caution">
    <text evidence="6">Lacks conserved residue(s) required for the propagation of feature annotation.</text>
</comment>
<dbReference type="InterPro" id="IPR015255">
    <property type="entry name" value="Vitellinogen_open_b-sht"/>
</dbReference>
<feature type="domain" description="Vitellogenin" evidence="8">
    <location>
        <begin position="12"/>
        <end position="634"/>
    </location>
</feature>
<dbReference type="InterPro" id="IPR001747">
    <property type="entry name" value="Vitellogenin_N"/>
</dbReference>
<feature type="disulfide bond" evidence="6">
    <location>
        <begin position="186"/>
        <end position="189"/>
    </location>
</feature>
<dbReference type="GO" id="GO:0071391">
    <property type="term" value="P:cellular response to estrogen stimulus"/>
    <property type="evidence" value="ECO:0007669"/>
    <property type="project" value="TreeGrafter"/>
</dbReference>
<evidence type="ECO:0000256" key="3">
    <source>
        <dbReference type="ARBA" id="ARBA00022761"/>
    </source>
</evidence>
<keyword evidence="10" id="KW-1185">Reference proteome</keyword>
<keyword evidence="1" id="KW-0597">Phosphoprotein</keyword>
<evidence type="ECO:0000313" key="9">
    <source>
        <dbReference type="EMBL" id="KAA0712317.1"/>
    </source>
</evidence>
<dbReference type="GO" id="GO:0032355">
    <property type="term" value="P:response to estradiol"/>
    <property type="evidence" value="ECO:0007669"/>
    <property type="project" value="TreeGrafter"/>
</dbReference>
<reference evidence="9 10" key="1">
    <citation type="journal article" date="2019" name="Mol. Ecol. Resour.">
        <title>Chromosome-level genome assembly of Triplophysa tibetana, a fish adapted to the harsh high-altitude environment of the Tibetan Plateau.</title>
        <authorList>
            <person name="Yang X."/>
            <person name="Liu H."/>
            <person name="Ma Z."/>
            <person name="Zou Y."/>
            <person name="Zou M."/>
            <person name="Mao Y."/>
            <person name="Li X."/>
            <person name="Wang H."/>
            <person name="Chen T."/>
            <person name="Wang W."/>
            <person name="Yang R."/>
        </authorList>
    </citation>
    <scope>NUCLEOTIDE SEQUENCE [LARGE SCALE GENOMIC DNA]</scope>
    <source>
        <strain evidence="9">TTIB1903HZAU</strain>
        <tissue evidence="9">Muscle</tissue>
    </source>
</reference>
<evidence type="ECO:0000256" key="5">
    <source>
        <dbReference type="ARBA" id="ARBA00023180"/>
    </source>
</evidence>
<dbReference type="InterPro" id="IPR037088">
    <property type="entry name" value="Vitellinogen_b-sht_shell_sf"/>
</dbReference>
<gene>
    <name evidence="9" type="ORF">E1301_Tti018679</name>
</gene>
<keyword evidence="4 6" id="KW-1015">Disulfide bond</keyword>
<evidence type="ECO:0000256" key="1">
    <source>
        <dbReference type="ARBA" id="ARBA00022553"/>
    </source>
</evidence>
<dbReference type="GO" id="GO:0045735">
    <property type="term" value="F:nutrient reservoir activity"/>
    <property type="evidence" value="ECO:0007669"/>
    <property type="project" value="UniProtKB-KW"/>
</dbReference>
<evidence type="ECO:0000313" key="10">
    <source>
        <dbReference type="Proteomes" id="UP000324632"/>
    </source>
</evidence>
<accession>A0A5A9NVG4</accession>
<dbReference type="Gene3D" id="2.20.90.10">
    <property type="entry name" value="Vitellinogen, beta-sheet shell domain"/>
    <property type="match status" value="1"/>
</dbReference>
<dbReference type="GO" id="GO:0005319">
    <property type="term" value="F:lipid transporter activity"/>
    <property type="evidence" value="ECO:0007669"/>
    <property type="project" value="InterPro"/>
</dbReference>
<protein>
    <submittedName>
        <fullName evidence="9">Vitellogenin</fullName>
    </submittedName>
</protein>